<keyword evidence="3" id="KW-1185">Reference proteome</keyword>
<keyword evidence="2" id="KW-0067">ATP-binding</keyword>
<accession>A0A165B347</accession>
<dbReference type="GO" id="GO:0004386">
    <property type="term" value="F:helicase activity"/>
    <property type="evidence" value="ECO:0007669"/>
    <property type="project" value="UniProtKB-KW"/>
</dbReference>
<reference evidence="3" key="1">
    <citation type="submission" date="2016-02" db="EMBL/GenBank/DDBJ databases">
        <authorList>
            <person name="liu f."/>
        </authorList>
    </citation>
    <scope>NUCLEOTIDE SEQUENCE [LARGE SCALE GENOMIC DNA]</scope>
</reference>
<evidence type="ECO:0000313" key="2">
    <source>
        <dbReference type="EMBL" id="SAY39213.1"/>
    </source>
</evidence>
<dbReference type="Proteomes" id="UP000182631">
    <property type="component" value="Unassembled WGS sequence"/>
</dbReference>
<dbReference type="SUPFAM" id="SSF52540">
    <property type="entry name" value="P-loop containing nucleoside triphosphate hydrolases"/>
    <property type="match status" value="2"/>
</dbReference>
<keyword evidence="2" id="KW-0347">Helicase</keyword>
<dbReference type="GO" id="GO:0005524">
    <property type="term" value="F:ATP binding"/>
    <property type="evidence" value="ECO:0007669"/>
    <property type="project" value="InterPro"/>
</dbReference>
<dbReference type="AlphaFoldDB" id="A0A165B347"/>
<dbReference type="PANTHER" id="PTHR47396:SF1">
    <property type="entry name" value="ATP-DEPENDENT HELICASE IRC3-RELATED"/>
    <property type="match status" value="1"/>
</dbReference>
<evidence type="ECO:0000259" key="1">
    <source>
        <dbReference type="Pfam" id="PF04851"/>
    </source>
</evidence>
<keyword evidence="2" id="KW-0378">Hydrolase</keyword>
<dbReference type="InterPro" id="IPR006935">
    <property type="entry name" value="Helicase/UvrB_N"/>
</dbReference>
<dbReference type="GO" id="GO:0016787">
    <property type="term" value="F:hydrolase activity"/>
    <property type="evidence" value="ECO:0007669"/>
    <property type="project" value="InterPro"/>
</dbReference>
<dbReference type="Pfam" id="PF04851">
    <property type="entry name" value="ResIII"/>
    <property type="match status" value="1"/>
</dbReference>
<name>A0A165B347_9SYNE</name>
<dbReference type="PANTHER" id="PTHR47396">
    <property type="entry name" value="TYPE I RESTRICTION ENZYME ECOKI R PROTEIN"/>
    <property type="match status" value="1"/>
</dbReference>
<dbReference type="InterPro" id="IPR027417">
    <property type="entry name" value="P-loop_NTPase"/>
</dbReference>
<dbReference type="OrthoDB" id="9804145at2"/>
<dbReference type="GO" id="GO:0003677">
    <property type="term" value="F:DNA binding"/>
    <property type="evidence" value="ECO:0007669"/>
    <property type="project" value="InterPro"/>
</dbReference>
<evidence type="ECO:0000313" key="3">
    <source>
        <dbReference type="Proteomes" id="UP000182631"/>
    </source>
</evidence>
<gene>
    <name evidence="2" type="ORF">FLM9_1283</name>
</gene>
<dbReference type="Gene3D" id="3.40.50.300">
    <property type="entry name" value="P-loop containing nucleotide triphosphate hydrolases"/>
    <property type="match status" value="2"/>
</dbReference>
<dbReference type="REBASE" id="177063">
    <property type="entry name" value="Sspm9ORF1282P"/>
</dbReference>
<protein>
    <submittedName>
        <fullName evidence="2">Type III restriction-modification enzyme helicase subunit</fullName>
    </submittedName>
</protein>
<proteinExistence type="predicted"/>
<dbReference type="GO" id="GO:0005829">
    <property type="term" value="C:cytosol"/>
    <property type="evidence" value="ECO:0007669"/>
    <property type="project" value="TreeGrafter"/>
</dbReference>
<organism evidence="2 3">
    <name type="scientific">Candidatus Synechococcus spongiarum</name>
    <dbReference type="NCBI Taxonomy" id="431041"/>
    <lineage>
        <taxon>Bacteria</taxon>
        <taxon>Bacillati</taxon>
        <taxon>Cyanobacteriota</taxon>
        <taxon>Cyanophyceae</taxon>
        <taxon>Synechococcales</taxon>
        <taxon>Synechococcaceae</taxon>
        <taxon>Synechococcus</taxon>
    </lineage>
</organism>
<feature type="domain" description="Helicase/UvrB N-terminal" evidence="1">
    <location>
        <begin position="80"/>
        <end position="278"/>
    </location>
</feature>
<keyword evidence="2" id="KW-0547">Nucleotide-binding</keyword>
<dbReference type="EMBL" id="FITM01000143">
    <property type="protein sequence ID" value="SAY39213.1"/>
    <property type="molecule type" value="Genomic_DNA"/>
</dbReference>
<dbReference type="RefSeq" id="WP_074457701.1">
    <property type="nucleotide sequence ID" value="NZ_FITM01000143.1"/>
</dbReference>
<sequence length="841" mass="94802">MELKDYQIRALDIFTRWRNELAAAQARSATAIAALKQAGLDIPADIRNHPKSAWQKLADAGEVTRSYVERTAAAGFPIPHVCFKVPTGGGKTLLGAAALERLNRSSGLTLWMVPSNAIYQQTREKLWDRQHPYRQMLERGSGGRVKMLEKDDPFTAADVEHYLCVMLISLQSANRSNNRDFLRMFRDSGRYTSFFPASDDAMANALLLEKFGDLDPSALDRPIAKQSLFNVFKMKRPVVVLDEAHKAYGRQGNESDEFVQSVNRLNPGLVIELSATPSCARSNLLVDIPGSDLKAEGMIKLPVQVTCFTNADWHHTLSQAHAKLEELDHEAVSLQNNKGWTIRPIAVVRVERTGSNQREGDHIHAEDVRDYLVQNLGVPSEAVKVQSSTSRELAGIDLLSEFSPVRWIITRAALMEGWDCPFAYMLVMLDNTRAKRAITQLVGRVMRQPHARLTGREPLDQCHVYCQSTDVNAAVESVKEGLEQEGMGDLKDNVYANHGTNFKMITVRRIGKFKDTEIFLPKVLHRDTNGGWEELDYQRHILPDINTATIKAPDPQSAQAAHPLEIRATVDLAADGTSSTYDNPQAVHINENVKIAWYARRISDILPNPFQAARIAQDLVQRLRGTGADDKAIFGQRSALASQLREHIANAMDRQAEQVFRGKLASEEIRFDLEASDCNHRLRKCYEIPVADSAVPLQRHGESVQLSLFEPVFAQDFNDLERRFAFYLDEQRALQWWHRVAIRQHGEYYLRGWRRERIWPDFVAMGGEIKGKPSVLVFETKGQHLDANENTTYKKRVFSALEQTFNAGKVTIHNGPAKGVFRLVFDREGFPDAQTAFDSIN</sequence>
<dbReference type="InterPro" id="IPR050742">
    <property type="entry name" value="Helicase_Restrict-Modif_Enz"/>
</dbReference>
<dbReference type="CDD" id="cd18785">
    <property type="entry name" value="SF2_C"/>
    <property type="match status" value="1"/>
</dbReference>